<evidence type="ECO:0000256" key="1">
    <source>
        <dbReference type="ARBA" id="ARBA00022649"/>
    </source>
</evidence>
<keyword evidence="1" id="KW-1277">Toxin-antitoxin system</keyword>
<evidence type="ECO:0000313" key="2">
    <source>
        <dbReference type="EMBL" id="VVD95236.1"/>
    </source>
</evidence>
<dbReference type="Proteomes" id="UP000343335">
    <property type="component" value="Unassembled WGS sequence"/>
</dbReference>
<sequence>MCVTILWSTLAHRDRVMARTGLLNFSARAAIAFEKSVARTLNMLRTFPAIGRLGHIPNTRELVSHKRYRLIYRLKEREVTIIKLHNVSRPWPPKNHYLHD</sequence>
<proteinExistence type="predicted"/>
<dbReference type="Pfam" id="PF05016">
    <property type="entry name" value="ParE_toxin"/>
    <property type="match status" value="1"/>
</dbReference>
<dbReference type="Gene3D" id="3.30.2310.20">
    <property type="entry name" value="RelE-like"/>
    <property type="match status" value="1"/>
</dbReference>
<reference evidence="2 3" key="1">
    <citation type="submission" date="2019-08" db="EMBL/GenBank/DDBJ databases">
        <authorList>
            <person name="Peeters C."/>
        </authorList>
    </citation>
    <scope>NUCLEOTIDE SEQUENCE [LARGE SCALE GENOMIC DNA]</scope>
    <source>
        <strain evidence="2 3">LMG 31010</strain>
    </source>
</reference>
<dbReference type="RefSeq" id="WP_425495009.1">
    <property type="nucleotide sequence ID" value="NZ_CABPSA010000002.1"/>
</dbReference>
<gene>
    <name evidence="2" type="ORF">PCO31010_01856</name>
</gene>
<dbReference type="EMBL" id="CABPSA010000002">
    <property type="protein sequence ID" value="VVD95236.1"/>
    <property type="molecule type" value="Genomic_DNA"/>
</dbReference>
<accession>A0A5E4U578</accession>
<evidence type="ECO:0000313" key="3">
    <source>
        <dbReference type="Proteomes" id="UP000343335"/>
    </source>
</evidence>
<organism evidence="2 3">
    <name type="scientific">Pandoraea commovens</name>
    <dbReference type="NCBI Taxonomy" id="2508289"/>
    <lineage>
        <taxon>Bacteria</taxon>
        <taxon>Pseudomonadati</taxon>
        <taxon>Pseudomonadota</taxon>
        <taxon>Betaproteobacteria</taxon>
        <taxon>Burkholderiales</taxon>
        <taxon>Burkholderiaceae</taxon>
        <taxon>Pandoraea</taxon>
    </lineage>
</organism>
<dbReference type="InterPro" id="IPR007712">
    <property type="entry name" value="RelE/ParE_toxin"/>
</dbReference>
<dbReference type="InterPro" id="IPR035093">
    <property type="entry name" value="RelE/ParE_toxin_dom_sf"/>
</dbReference>
<dbReference type="AlphaFoldDB" id="A0A5E4U578"/>
<protein>
    <submittedName>
        <fullName evidence="2">Addiction module toxin RelE</fullName>
    </submittedName>
</protein>
<name>A0A5E4U578_9BURK</name>